<dbReference type="Gramene" id="PSAT_LOCUS21287_t1">
    <property type="protein sequence ID" value="CAL5202111.1"/>
    <property type="gene ID" value="PSAT_LOCUS21287"/>
</dbReference>
<feature type="region of interest" description="Disordered" evidence="1">
    <location>
        <begin position="95"/>
        <end position="147"/>
    </location>
</feature>
<organism evidence="2 3">
    <name type="scientific">Pisum sativum</name>
    <name type="common">Garden pea</name>
    <name type="synonym">Lathyrus oleraceus</name>
    <dbReference type="NCBI Taxonomy" id="3888"/>
    <lineage>
        <taxon>Eukaryota</taxon>
        <taxon>Viridiplantae</taxon>
        <taxon>Streptophyta</taxon>
        <taxon>Embryophyta</taxon>
        <taxon>Tracheophyta</taxon>
        <taxon>Spermatophyta</taxon>
        <taxon>Magnoliopsida</taxon>
        <taxon>eudicotyledons</taxon>
        <taxon>Gunneridae</taxon>
        <taxon>Pentapetalae</taxon>
        <taxon>rosids</taxon>
        <taxon>fabids</taxon>
        <taxon>Fabales</taxon>
        <taxon>Fabaceae</taxon>
        <taxon>Papilionoideae</taxon>
        <taxon>50 kb inversion clade</taxon>
        <taxon>NPAAA clade</taxon>
        <taxon>Hologalegina</taxon>
        <taxon>IRL clade</taxon>
        <taxon>Fabeae</taxon>
        <taxon>Lathyrus</taxon>
    </lineage>
</organism>
<comment type="caution">
    <text evidence="2">The sequence shown here is derived from an EMBL/GenBank/DDBJ whole genome shotgun (WGS) entry which is preliminary data.</text>
</comment>
<evidence type="ECO:0000313" key="3">
    <source>
        <dbReference type="Proteomes" id="UP001058974"/>
    </source>
</evidence>
<feature type="region of interest" description="Disordered" evidence="1">
    <location>
        <begin position="349"/>
        <end position="494"/>
    </location>
</feature>
<dbReference type="Proteomes" id="UP001058974">
    <property type="component" value="Chromosome 5"/>
</dbReference>
<name>A0A9D4WXF7_PEA</name>
<gene>
    <name evidence="2" type="ORF">KIW84_055112</name>
</gene>
<feature type="compositionally biased region" description="Low complexity" evidence="1">
    <location>
        <begin position="456"/>
        <end position="476"/>
    </location>
</feature>
<feature type="compositionally biased region" description="Pro residues" evidence="1">
    <location>
        <begin position="118"/>
        <end position="141"/>
    </location>
</feature>
<keyword evidence="3" id="KW-1185">Reference proteome</keyword>
<feature type="compositionally biased region" description="Basic and acidic residues" evidence="1">
    <location>
        <begin position="352"/>
        <end position="363"/>
    </location>
</feature>
<feature type="compositionally biased region" description="Basic and acidic residues" evidence="1">
    <location>
        <begin position="445"/>
        <end position="455"/>
    </location>
</feature>
<proteinExistence type="predicted"/>
<dbReference type="EMBL" id="JAMSHJ010000005">
    <property type="protein sequence ID" value="KAI5409562.1"/>
    <property type="molecule type" value="Genomic_DNA"/>
</dbReference>
<accession>A0A9D4WXF7</accession>
<evidence type="ECO:0000313" key="2">
    <source>
        <dbReference type="EMBL" id="KAI5409562.1"/>
    </source>
</evidence>
<feature type="compositionally biased region" description="Polar residues" evidence="1">
    <location>
        <begin position="411"/>
        <end position="444"/>
    </location>
</feature>
<protein>
    <submittedName>
        <fullName evidence="2">Uncharacterized protein</fullName>
    </submittedName>
</protein>
<sequence>MEFSIRDYTKKMRTINAFECWPFPDREELKQDKIISMLPLMAVPKRSRSRRRRRSRYARNSNRSNICFTDVGGTSASGENLSIRSNLRPRTIEDIFNRKKDRENRLSIPTQSRMLIHLPPPPPPPPIPTYPSMPPPPPRPPKTQLSSPSFSQIENMLNIIVLDDEEDEDPQMVSKCRKGTETLNVELPKSNEGCLTLDEEKEEVEINSLVVDAERTKELRSKFPMKRSSNKNLMVASKTNFAVNGEHNIKIKKKDKYEVKVEELNASKSIQKPNAYVTEKSRFFSKKEKKGVRNNNVELNISRMTNIKMNPLEKSGKRGSYSGLPVNNISNPCSQENISIVKQELFDPIDSEWNKQDKGRDVSIGRSSKEKKKQHAGVRELPFPEDGAKIKPHSGSQLQISSEKVFRSMNVGDSRNTGSNFPDKSKARTNPQGLIFQPSLSNAEMNDRKGGHHDASSPLRLPFSSPPSTWLSSSTATRERLLRPTSSNSFPPNTWNLNFTTPSSNHPSNAMYPPTSVKNFNVPHLPIVQSTPIANQPSFVKSSYHSFINYRKRPAVEIIDFTNPRKLQNVGANSENNTREIETDISDVLRSRLGVDPNAAQKSEKDHIN</sequence>
<reference evidence="2 3" key="1">
    <citation type="journal article" date="2022" name="Nat. Genet.">
        <title>Improved pea reference genome and pan-genome highlight genomic features and evolutionary characteristics.</title>
        <authorList>
            <person name="Yang T."/>
            <person name="Liu R."/>
            <person name="Luo Y."/>
            <person name="Hu S."/>
            <person name="Wang D."/>
            <person name="Wang C."/>
            <person name="Pandey M.K."/>
            <person name="Ge S."/>
            <person name="Xu Q."/>
            <person name="Li N."/>
            <person name="Li G."/>
            <person name="Huang Y."/>
            <person name="Saxena R.K."/>
            <person name="Ji Y."/>
            <person name="Li M."/>
            <person name="Yan X."/>
            <person name="He Y."/>
            <person name="Liu Y."/>
            <person name="Wang X."/>
            <person name="Xiang C."/>
            <person name="Varshney R.K."/>
            <person name="Ding H."/>
            <person name="Gao S."/>
            <person name="Zong X."/>
        </authorList>
    </citation>
    <scope>NUCLEOTIDE SEQUENCE [LARGE SCALE GENOMIC DNA]</scope>
    <source>
        <strain evidence="2 3">cv. Zhongwan 6</strain>
    </source>
</reference>
<evidence type="ECO:0000256" key="1">
    <source>
        <dbReference type="SAM" id="MobiDB-lite"/>
    </source>
</evidence>
<dbReference type="AlphaFoldDB" id="A0A9D4WXF7"/>
<feature type="compositionally biased region" description="Basic and acidic residues" evidence="1">
    <location>
        <begin position="95"/>
        <end position="105"/>
    </location>
</feature>
<feature type="compositionally biased region" description="Polar residues" evidence="1">
    <location>
        <begin position="484"/>
        <end position="494"/>
    </location>
</feature>
<dbReference type="OrthoDB" id="1433322at2759"/>
<dbReference type="Gramene" id="Psat05G0511200-T1">
    <property type="protein sequence ID" value="KAI5409562.1"/>
    <property type="gene ID" value="KIW84_055112"/>
</dbReference>